<feature type="non-terminal residue" evidence="2">
    <location>
        <position position="151"/>
    </location>
</feature>
<keyword evidence="3" id="KW-1185">Reference proteome</keyword>
<dbReference type="AlphaFoldDB" id="A0A9P5Q5Z3"/>
<evidence type="ECO:0000313" key="2">
    <source>
        <dbReference type="EMBL" id="KAF9076058.1"/>
    </source>
</evidence>
<name>A0A9P5Q5Z3_9AGAR</name>
<reference evidence="2" key="1">
    <citation type="submission" date="2020-11" db="EMBL/GenBank/DDBJ databases">
        <authorList>
            <consortium name="DOE Joint Genome Institute"/>
            <person name="Ahrendt S."/>
            <person name="Riley R."/>
            <person name="Andreopoulos W."/>
            <person name="Labutti K."/>
            <person name="Pangilinan J."/>
            <person name="Ruiz-Duenas F.J."/>
            <person name="Barrasa J.M."/>
            <person name="Sanchez-Garcia M."/>
            <person name="Camarero S."/>
            <person name="Miyauchi S."/>
            <person name="Serrano A."/>
            <person name="Linde D."/>
            <person name="Babiker R."/>
            <person name="Drula E."/>
            <person name="Ayuso-Fernandez I."/>
            <person name="Pacheco R."/>
            <person name="Padilla G."/>
            <person name="Ferreira P."/>
            <person name="Barriuso J."/>
            <person name="Kellner H."/>
            <person name="Castanera R."/>
            <person name="Alfaro M."/>
            <person name="Ramirez L."/>
            <person name="Pisabarro A.G."/>
            <person name="Kuo A."/>
            <person name="Tritt A."/>
            <person name="Lipzen A."/>
            <person name="He G."/>
            <person name="Yan M."/>
            <person name="Ng V."/>
            <person name="Cullen D."/>
            <person name="Martin F."/>
            <person name="Rosso M.-N."/>
            <person name="Henrissat B."/>
            <person name="Hibbett D."/>
            <person name="Martinez A.T."/>
            <person name="Grigoriev I.V."/>
        </authorList>
    </citation>
    <scope>NUCLEOTIDE SEQUENCE</scope>
    <source>
        <strain evidence="2">AH 40177</strain>
    </source>
</reference>
<proteinExistence type="predicted"/>
<feature type="compositionally biased region" description="Low complexity" evidence="1">
    <location>
        <begin position="7"/>
        <end position="29"/>
    </location>
</feature>
<protein>
    <submittedName>
        <fullName evidence="2">Uncharacterized protein</fullName>
    </submittedName>
</protein>
<sequence length="151" mass="16540">MPKDSSRPSLPTSSSDFALPSSSVATSSSITLEDPGFVLHRFRRPSVLAPKATYISETRLHSPLVTSFTLQPSPIKRKAYSDDESMDDSQMLYRDRTGRESSPSSSSENPTPPLGASEESEDGGRVIKPLRTPPRKLSTSVNDNHVLVPRR</sequence>
<evidence type="ECO:0000256" key="1">
    <source>
        <dbReference type="SAM" id="MobiDB-lite"/>
    </source>
</evidence>
<organism evidence="2 3">
    <name type="scientific">Rhodocollybia butyracea</name>
    <dbReference type="NCBI Taxonomy" id="206335"/>
    <lineage>
        <taxon>Eukaryota</taxon>
        <taxon>Fungi</taxon>
        <taxon>Dikarya</taxon>
        <taxon>Basidiomycota</taxon>
        <taxon>Agaricomycotina</taxon>
        <taxon>Agaricomycetes</taxon>
        <taxon>Agaricomycetidae</taxon>
        <taxon>Agaricales</taxon>
        <taxon>Marasmiineae</taxon>
        <taxon>Omphalotaceae</taxon>
        <taxon>Rhodocollybia</taxon>
    </lineage>
</organism>
<feature type="region of interest" description="Disordered" evidence="1">
    <location>
        <begin position="1"/>
        <end position="30"/>
    </location>
</feature>
<accession>A0A9P5Q5Z3</accession>
<evidence type="ECO:0000313" key="3">
    <source>
        <dbReference type="Proteomes" id="UP000772434"/>
    </source>
</evidence>
<comment type="caution">
    <text evidence="2">The sequence shown here is derived from an EMBL/GenBank/DDBJ whole genome shotgun (WGS) entry which is preliminary data.</text>
</comment>
<gene>
    <name evidence="2" type="ORF">BDP27DRAFT_1284766</name>
</gene>
<feature type="region of interest" description="Disordered" evidence="1">
    <location>
        <begin position="60"/>
        <end position="151"/>
    </location>
</feature>
<dbReference type="Proteomes" id="UP000772434">
    <property type="component" value="Unassembled WGS sequence"/>
</dbReference>
<dbReference type="EMBL" id="JADNRY010000007">
    <property type="protein sequence ID" value="KAF9076058.1"/>
    <property type="molecule type" value="Genomic_DNA"/>
</dbReference>